<dbReference type="RefSeq" id="WP_015414851.1">
    <property type="nucleotide sequence ID" value="NC_020409.1"/>
</dbReference>
<dbReference type="OrthoDB" id="9778883at2"/>
<feature type="binding site" evidence="6">
    <location>
        <position position="82"/>
    </location>
    <ligand>
        <name>[4Fe-4S] cluster</name>
        <dbReference type="ChEBI" id="CHEBI:49883"/>
        <note>4Fe-4S-S-AdoMet</note>
    </ligand>
</feature>
<dbReference type="GO" id="GO:0046872">
    <property type="term" value="F:metal ion binding"/>
    <property type="evidence" value="ECO:0007669"/>
    <property type="project" value="UniProtKB-KW"/>
</dbReference>
<dbReference type="PIRSF" id="PIRSF004869">
    <property type="entry name" value="PflX_prd"/>
    <property type="match status" value="1"/>
</dbReference>
<dbReference type="InterPro" id="IPR058240">
    <property type="entry name" value="rSAM_sf"/>
</dbReference>
<dbReference type="InterPro" id="IPR016431">
    <property type="entry name" value="Pyrv-formate_lyase-activ_prd"/>
</dbReference>
<dbReference type="AlphaFoldDB" id="M1WSB6"/>
<dbReference type="NCBIfam" id="TIGR04337">
    <property type="entry name" value="AmmeMemoSam_rS"/>
    <property type="match status" value="1"/>
</dbReference>
<dbReference type="PROSITE" id="PS51918">
    <property type="entry name" value="RADICAL_SAM"/>
    <property type="match status" value="1"/>
</dbReference>
<dbReference type="KEGG" id="dpi:BN4_11572"/>
<evidence type="ECO:0000313" key="8">
    <source>
        <dbReference type="EMBL" id="CCH48807.1"/>
    </source>
</evidence>
<keyword evidence="4 6" id="KW-0408">Iron</keyword>
<dbReference type="PATRIC" id="fig|879567.3.peg.1640"/>
<dbReference type="GO" id="GO:0051539">
    <property type="term" value="F:4 iron, 4 sulfur cluster binding"/>
    <property type="evidence" value="ECO:0007669"/>
    <property type="project" value="UniProtKB-KW"/>
</dbReference>
<evidence type="ECO:0000256" key="4">
    <source>
        <dbReference type="ARBA" id="ARBA00023004"/>
    </source>
</evidence>
<evidence type="ECO:0000256" key="1">
    <source>
        <dbReference type="ARBA" id="ARBA00022485"/>
    </source>
</evidence>
<evidence type="ECO:0000313" key="9">
    <source>
        <dbReference type="Proteomes" id="UP000011724"/>
    </source>
</evidence>
<accession>M1WSB6</accession>
<dbReference type="Proteomes" id="UP000011724">
    <property type="component" value="Chromosome"/>
</dbReference>
<dbReference type="InterPro" id="IPR013785">
    <property type="entry name" value="Aldolase_TIM"/>
</dbReference>
<dbReference type="InterPro" id="IPR034457">
    <property type="entry name" value="Organic_radical-activating"/>
</dbReference>
<keyword evidence="2 6" id="KW-0949">S-adenosyl-L-methionine</keyword>
<dbReference type="EMBL" id="FO203427">
    <property type="protein sequence ID" value="CCH48807.1"/>
    <property type="molecule type" value="Genomic_DNA"/>
</dbReference>
<evidence type="ECO:0000256" key="2">
    <source>
        <dbReference type="ARBA" id="ARBA00022691"/>
    </source>
</evidence>
<dbReference type="Gene3D" id="3.20.20.70">
    <property type="entry name" value="Aldolase class I"/>
    <property type="match status" value="1"/>
</dbReference>
<evidence type="ECO:0000256" key="6">
    <source>
        <dbReference type="PIRSR" id="PIRSR004869-50"/>
    </source>
</evidence>
<evidence type="ECO:0000256" key="3">
    <source>
        <dbReference type="ARBA" id="ARBA00022723"/>
    </source>
</evidence>
<reference evidence="8 9" key="1">
    <citation type="journal article" date="2013" name="PLoS ONE">
        <title>The first genomic and proteomic characterization of a deep-sea sulfate reducer: insights into the piezophilic lifestyle of Desulfovibrio piezophilus.</title>
        <authorList>
            <person name="Pradel N."/>
            <person name="Ji B."/>
            <person name="Gimenez G."/>
            <person name="Talla E."/>
            <person name="Lenoble P."/>
            <person name="Garel M."/>
            <person name="Tamburini C."/>
            <person name="Fourquet P."/>
            <person name="Lebrun R."/>
            <person name="Bertin P."/>
            <person name="Denis Y."/>
            <person name="Pophillat M."/>
            <person name="Barbe V."/>
            <person name="Ollivier B."/>
            <person name="Dolla A."/>
        </authorList>
    </citation>
    <scope>NUCLEOTIDE SEQUENCE [LARGE SCALE GENOMIC DNA]</scope>
    <source>
        <strain evidence="9">DSM 10523 / SB164P1</strain>
    </source>
</reference>
<dbReference type="HOGENOM" id="CLU_044176_1_0_7"/>
<keyword evidence="5 6" id="KW-0411">Iron-sulfur</keyword>
<dbReference type="SUPFAM" id="SSF102114">
    <property type="entry name" value="Radical SAM enzymes"/>
    <property type="match status" value="1"/>
</dbReference>
<gene>
    <name evidence="8" type="ordered locus">BN4_11572</name>
</gene>
<dbReference type="SFLD" id="SFLDS00029">
    <property type="entry name" value="Radical_SAM"/>
    <property type="match status" value="1"/>
</dbReference>
<comment type="cofactor">
    <cofactor evidence="6">
        <name>[4Fe-4S] cluster</name>
        <dbReference type="ChEBI" id="CHEBI:49883"/>
    </cofactor>
    <text evidence="6">Binds 1 [4Fe-4S] cluster. The cluster is coordinated with 3 cysteines and an exchangeable S-adenosyl-L-methionine.</text>
</comment>
<protein>
    <recommendedName>
        <fullName evidence="7">Radical SAM core domain-containing protein</fullName>
    </recommendedName>
</protein>
<dbReference type="InterPro" id="IPR007197">
    <property type="entry name" value="rSAM"/>
</dbReference>
<name>M1WSB6_PSEP2</name>
<evidence type="ECO:0000259" key="7">
    <source>
        <dbReference type="PROSITE" id="PS51918"/>
    </source>
</evidence>
<sequence length="338" mass="38117">MHEARLWKPLRKPLVQCQLCNHFCLIKPDMRGRCGVRENIDGTLYTLNYGRVAAVNLDPIEKKPLYHFQPGTQTYSFATMGCNLSCSFCQNWSISQPPRVDGTLEGQPRSPEMLVREALRLNASSIAYTYTEPTVFFELMHDTAQLARNNKLKNVMVSNGYMSRKCLDALGPDIDAINVDLKCFTEDFYQDLSGAALAPVLENLRYIKNELKWWLEVTTLLIPGKNDSAHELNALTDFLVSELGPETPWHISRFHPDYKMGRTPATSRDSLDMAYEIGCQKGLKYIYIGNMPGLDRQHTHCPGCGHRVITRSGFGVALTELEHGTCSQCGKKIHGINL</sequence>
<dbReference type="PANTHER" id="PTHR30352:SF5">
    <property type="entry name" value="PYRUVATE FORMATE-LYASE 1-ACTIVATING ENZYME"/>
    <property type="match status" value="1"/>
</dbReference>
<keyword evidence="9" id="KW-1185">Reference proteome</keyword>
<feature type="domain" description="Radical SAM core" evidence="7">
    <location>
        <begin position="67"/>
        <end position="280"/>
    </location>
</feature>
<keyword evidence="3 6" id="KW-0479">Metal-binding</keyword>
<feature type="binding site" evidence="6">
    <location>
        <position position="89"/>
    </location>
    <ligand>
        <name>[4Fe-4S] cluster</name>
        <dbReference type="ChEBI" id="CHEBI:49883"/>
        <note>4Fe-4S-S-AdoMet</note>
    </ligand>
</feature>
<dbReference type="CDD" id="cd01335">
    <property type="entry name" value="Radical_SAM"/>
    <property type="match status" value="1"/>
</dbReference>
<dbReference type="PANTHER" id="PTHR30352">
    <property type="entry name" value="PYRUVATE FORMATE-LYASE-ACTIVATING ENZYME"/>
    <property type="match status" value="1"/>
</dbReference>
<proteinExistence type="predicted"/>
<feature type="binding site" evidence="6">
    <location>
        <position position="86"/>
    </location>
    <ligand>
        <name>[4Fe-4S] cluster</name>
        <dbReference type="ChEBI" id="CHEBI:49883"/>
        <note>4Fe-4S-S-AdoMet</note>
    </ligand>
</feature>
<dbReference type="InterPro" id="IPR027596">
    <property type="entry name" value="AmmeMemoSam_rS"/>
</dbReference>
<evidence type="ECO:0000256" key="5">
    <source>
        <dbReference type="ARBA" id="ARBA00023014"/>
    </source>
</evidence>
<dbReference type="STRING" id="1322246.BN4_11572"/>
<keyword evidence="1" id="KW-0004">4Fe-4S</keyword>
<dbReference type="SFLD" id="SFLDG01101">
    <property type="entry name" value="Uncharacterised_Radical_SAM_Su"/>
    <property type="match status" value="1"/>
</dbReference>
<organism evidence="8 9">
    <name type="scientific">Pseudodesulfovibrio piezophilus (strain DSM 21447 / JCM 15486 / C1TLV30)</name>
    <name type="common">Desulfovibrio piezophilus</name>
    <dbReference type="NCBI Taxonomy" id="1322246"/>
    <lineage>
        <taxon>Bacteria</taxon>
        <taxon>Pseudomonadati</taxon>
        <taxon>Thermodesulfobacteriota</taxon>
        <taxon>Desulfovibrionia</taxon>
        <taxon>Desulfovibrionales</taxon>
        <taxon>Desulfovibrionaceae</taxon>
    </lineage>
</organism>
<dbReference type="eggNOG" id="COG1180">
    <property type="taxonomic scope" value="Bacteria"/>
</dbReference>
<dbReference type="BioCyc" id="DPIE1322246:BN4_RS07865-MONOMER"/>
<reference evidence="9" key="2">
    <citation type="journal article" date="2013" name="Stand. Genomic Sci.">
        <title>Complete genome sequence of Desulfocapsa sulfexigens, a marine deltaproteobacterium specialized in disproportionating inorganic sulfur compounds.</title>
        <authorList>
            <person name="Finster K.W."/>
            <person name="Kjeldsen K.U."/>
            <person name="Kube M."/>
            <person name="Reinhardt R."/>
            <person name="Mussmann M."/>
            <person name="Amann R."/>
            <person name="Schreiber L."/>
        </authorList>
    </citation>
    <scope>NUCLEOTIDE SEQUENCE [LARGE SCALE GENOMIC DNA]</scope>
    <source>
        <strain evidence="9">DSM 10523 / SB164P1</strain>
    </source>
</reference>
<dbReference type="GO" id="GO:0003824">
    <property type="term" value="F:catalytic activity"/>
    <property type="evidence" value="ECO:0007669"/>
    <property type="project" value="InterPro"/>
</dbReference>
<dbReference type="Pfam" id="PF04055">
    <property type="entry name" value="Radical_SAM"/>
    <property type="match status" value="1"/>
</dbReference>